<dbReference type="AlphaFoldDB" id="A0A0V8QE48"/>
<comment type="caution">
    <text evidence="1">The sequence shown here is derived from an EMBL/GenBank/DDBJ whole genome shotgun (WGS) entry which is preliminary data.</text>
</comment>
<dbReference type="RefSeq" id="WP_058352914.1">
    <property type="nucleotide sequence ID" value="NZ_CABMMD010000158.1"/>
</dbReference>
<name>A0A0V8QE48_9FIRM</name>
<reference evidence="1 2" key="1">
    <citation type="submission" date="2015-11" db="EMBL/GenBank/DDBJ databases">
        <title>Butyribacter intestini gen. nov., sp. nov., a butyric acid-producing bacterium of the family Lachnospiraceae isolated from the human faeces.</title>
        <authorList>
            <person name="Zou Y."/>
            <person name="Xue W."/>
            <person name="Luo G."/>
            <person name="Lv M."/>
        </authorList>
    </citation>
    <scope>NUCLEOTIDE SEQUENCE [LARGE SCALE GENOMIC DNA]</scope>
    <source>
        <strain evidence="1 2">ACET-33324</strain>
    </source>
</reference>
<dbReference type="STRING" id="290052.ASU35_11290"/>
<sequence>MTKEKEYLEFVEEAIALIAKRLKLSKEAVRFEKGQEGKNRDRIVVETLYENGLKGVMGIEAAGLFLMYKRGMALEELAEEIARDREEKCGQETLEILQDMENYDKLKERLIVRAVSWERKREQISGSVYRRFGDIALVVYLVLRETEYDFLSAKVQRQAVEKWGKTEKEIFENAMINTHVLYPPRIYDWLKGDGKFSYQEGVFMNILEPVSLNRGIRGNCLTNVKQLNGATVLFYPGVAARIAALLEDDFYVAFTSVHEAMVHSVSSVDPRIILESLRSVNAANEEDEILSNRIYYYSQKEKALLPLD</sequence>
<accession>A0A0V8QE48</accession>
<protein>
    <submittedName>
        <fullName evidence="1">Uncharacterized protein</fullName>
    </submittedName>
</protein>
<gene>
    <name evidence="1" type="ORF">ASU35_11290</name>
</gene>
<keyword evidence="2" id="KW-1185">Reference proteome</keyword>
<dbReference type="InterPro" id="IPR043743">
    <property type="entry name" value="DUF5688"/>
</dbReference>
<proteinExistence type="predicted"/>
<dbReference type="EMBL" id="LNAM01000158">
    <property type="protein sequence ID" value="KSV58875.1"/>
    <property type="molecule type" value="Genomic_DNA"/>
</dbReference>
<organism evidence="1 2">
    <name type="scientific">Acetivibrio ethanolgignens</name>
    <dbReference type="NCBI Taxonomy" id="290052"/>
    <lineage>
        <taxon>Bacteria</taxon>
        <taxon>Bacillati</taxon>
        <taxon>Bacillota</taxon>
        <taxon>Clostridia</taxon>
        <taxon>Eubacteriales</taxon>
        <taxon>Oscillospiraceae</taxon>
        <taxon>Acetivibrio</taxon>
    </lineage>
</organism>
<dbReference type="Proteomes" id="UP000054874">
    <property type="component" value="Unassembled WGS sequence"/>
</dbReference>
<dbReference type="OrthoDB" id="1655031at2"/>
<dbReference type="Pfam" id="PF18941">
    <property type="entry name" value="DUF5688"/>
    <property type="match status" value="1"/>
</dbReference>
<evidence type="ECO:0000313" key="2">
    <source>
        <dbReference type="Proteomes" id="UP000054874"/>
    </source>
</evidence>
<evidence type="ECO:0000313" key="1">
    <source>
        <dbReference type="EMBL" id="KSV58875.1"/>
    </source>
</evidence>